<dbReference type="InterPro" id="IPR000477">
    <property type="entry name" value="RT_dom"/>
</dbReference>
<dbReference type="OrthoDB" id="167150at2759"/>
<name>A0A225W1A1_9STRA</name>
<dbReference type="Pfam" id="PF00078">
    <property type="entry name" value="RVT_1"/>
    <property type="match status" value="1"/>
</dbReference>
<keyword evidence="3" id="KW-1185">Reference proteome</keyword>
<gene>
    <name evidence="2" type="ORF">PHMEG_00015871</name>
</gene>
<dbReference type="SUPFAM" id="SSF56219">
    <property type="entry name" value="DNase I-like"/>
    <property type="match status" value="1"/>
</dbReference>
<feature type="domain" description="Reverse transcriptase" evidence="1">
    <location>
        <begin position="409"/>
        <end position="659"/>
    </location>
</feature>
<evidence type="ECO:0000313" key="3">
    <source>
        <dbReference type="Proteomes" id="UP000198211"/>
    </source>
</evidence>
<sequence length="930" mass="104542">MWSPSTDRRAGVGILFHPQSRLTHPTAVFAEFWSPHFMAVKCSLEEDPVLLINIYAPTNRADREALFLSLASLDLPPDTKVFVGGDFNCTLYGDIDRSFHPTIPMHNSPGLRRLLQAWQLSDSLINRLPNSSEEHEKRKFYDDHHTFSYVVGETTTATCRLDRWYVNDIGRTWTKDTEVTDASVPMADHRGVLLHLQSPDNPCKVWKQPRVFPPPSYAADRVHNYVVETLEALSNRIDAEHPSAAVAAAWWDTMKTQVVVGILRETRQERRSLTNTYKQKLARLEQRKERAQYIARSFPSDSHECHAAQLKVDRIAKIIAECKRSRAQSRRQQTFRSHSWYNGKTSRDFFKRISCKFSDNTIPTLHPSDGFPPRGCHAGKACGPDRLGNDWYQAFADVLIPLLTKLYKLWYSAGIFPKSFLQANIFSLKKKGDSSIPLNYRPLSLLNTDYKILTRLLATKVTAQRMASCDPELRDAIAVLLDFSKAYDSLDREFLYSTLARHGYPAHFVNIVRALHTGTSVTFLANGQSSRSIPVHRGIRQGCPLAPLLFILALEPLYQKLDTSPRLRGIRLRSKHHARELKVAGYADDTAAYLRSASHLPDLLLLTDGFGEASGLRVNASKTCIIALHPDGPSAPMEITSPLVIQAADQSSRYLGIQVGSSASAADKTWIIAETRIRTRIRLASHRTLTVEQRSLVAASIIIPTLLYIGRHVWPRTDQVEYFNRCIRNFVWYGFFEAKIEGRRAWLSAEIASLPRVEGGLGIPDLRSELLAMAAVAVTEWASTGCTDQHLIGDILFPLHPTTTAPSVYVTPGYDPKPISGFGPHSSLLRTGVTMIRQAGEKPCSPQYVDSIEPVISLVEQCVPLEPQWEFSVFTLDCRMLAGQSWHHHCRDLLTRHGHLDHRWLPRADLKYIAQLPGATAAAALAFAQI</sequence>
<dbReference type="SUPFAM" id="SSF56672">
    <property type="entry name" value="DNA/RNA polymerases"/>
    <property type="match status" value="1"/>
</dbReference>
<dbReference type="PANTHER" id="PTHR19446">
    <property type="entry name" value="REVERSE TRANSCRIPTASES"/>
    <property type="match status" value="1"/>
</dbReference>
<dbReference type="PROSITE" id="PS50878">
    <property type="entry name" value="RT_POL"/>
    <property type="match status" value="1"/>
</dbReference>
<comment type="caution">
    <text evidence="2">The sequence shown here is derived from an EMBL/GenBank/DDBJ whole genome shotgun (WGS) entry which is preliminary data.</text>
</comment>
<proteinExistence type="predicted"/>
<dbReference type="EMBL" id="NBNE01002210">
    <property type="protein sequence ID" value="OWZ11154.1"/>
    <property type="molecule type" value="Genomic_DNA"/>
</dbReference>
<organism evidence="2 3">
    <name type="scientific">Phytophthora megakarya</name>
    <dbReference type="NCBI Taxonomy" id="4795"/>
    <lineage>
        <taxon>Eukaryota</taxon>
        <taxon>Sar</taxon>
        <taxon>Stramenopiles</taxon>
        <taxon>Oomycota</taxon>
        <taxon>Peronosporomycetes</taxon>
        <taxon>Peronosporales</taxon>
        <taxon>Peronosporaceae</taxon>
        <taxon>Phytophthora</taxon>
    </lineage>
</organism>
<keyword evidence="2" id="KW-0548">Nucleotidyltransferase</keyword>
<evidence type="ECO:0000259" key="1">
    <source>
        <dbReference type="PROSITE" id="PS50878"/>
    </source>
</evidence>
<dbReference type="CDD" id="cd01650">
    <property type="entry name" value="RT_nLTR_like"/>
    <property type="match status" value="1"/>
</dbReference>
<dbReference type="InterPro" id="IPR043502">
    <property type="entry name" value="DNA/RNA_pol_sf"/>
</dbReference>
<keyword evidence="2" id="KW-0695">RNA-directed DNA polymerase</keyword>
<dbReference type="Proteomes" id="UP000198211">
    <property type="component" value="Unassembled WGS sequence"/>
</dbReference>
<dbReference type="InterPro" id="IPR036691">
    <property type="entry name" value="Endo/exonu/phosph_ase_sf"/>
</dbReference>
<protein>
    <submittedName>
        <fullName evidence="2">Reverse transcriptase</fullName>
    </submittedName>
</protein>
<evidence type="ECO:0000313" key="2">
    <source>
        <dbReference type="EMBL" id="OWZ11154.1"/>
    </source>
</evidence>
<dbReference type="AlphaFoldDB" id="A0A225W1A1"/>
<dbReference type="GO" id="GO:0003964">
    <property type="term" value="F:RNA-directed DNA polymerase activity"/>
    <property type="evidence" value="ECO:0007669"/>
    <property type="project" value="UniProtKB-KW"/>
</dbReference>
<dbReference type="Gene3D" id="3.60.10.10">
    <property type="entry name" value="Endonuclease/exonuclease/phosphatase"/>
    <property type="match status" value="1"/>
</dbReference>
<reference evidence="3" key="1">
    <citation type="submission" date="2017-03" db="EMBL/GenBank/DDBJ databases">
        <title>Phytopthora megakarya and P. palmivora, two closely related causual agents of cacao black pod achieved similar genome size and gene model numbers by different mechanisms.</title>
        <authorList>
            <person name="Ali S."/>
            <person name="Shao J."/>
            <person name="Larry D.J."/>
            <person name="Kronmiller B."/>
            <person name="Shen D."/>
            <person name="Strem M.D."/>
            <person name="Melnick R.L."/>
            <person name="Guiltinan M.J."/>
            <person name="Tyler B.M."/>
            <person name="Meinhardt L.W."/>
            <person name="Bailey B.A."/>
        </authorList>
    </citation>
    <scope>NUCLEOTIDE SEQUENCE [LARGE SCALE GENOMIC DNA]</scope>
    <source>
        <strain evidence="3">zdho120</strain>
    </source>
</reference>
<accession>A0A225W1A1</accession>
<keyword evidence="2" id="KW-0808">Transferase</keyword>